<keyword evidence="3" id="KW-1185">Reference proteome</keyword>
<sequence>MDSPIKNLNMNISPLNIRGLQTFMDQSSRMGLDVSLQRVDRNVSRVFTDLFNTMRTEELNRYRDTLRRAVLLMSPRGAQVFIHQVGTKTLLHQVIRKTENKHLFVKHDDQLHCICPHYACVSMWGGNRTGGVRWHARSADQLIDGAERPGEICLLCSGFSHKIDKHHLPLPGESVRERERDAAPGGRRVERGRQRQSEGRRAREHNHGGCKGRERNKGLGSGC</sequence>
<comment type="caution">
    <text evidence="2">The sequence shown here is derived from an EMBL/GenBank/DDBJ whole genome shotgun (WGS) entry which is preliminary data.</text>
</comment>
<proteinExistence type="predicted"/>
<organism evidence="2 3">
    <name type="scientific">Pleuronectes platessa</name>
    <name type="common">European plaice</name>
    <dbReference type="NCBI Taxonomy" id="8262"/>
    <lineage>
        <taxon>Eukaryota</taxon>
        <taxon>Metazoa</taxon>
        <taxon>Chordata</taxon>
        <taxon>Craniata</taxon>
        <taxon>Vertebrata</taxon>
        <taxon>Euteleostomi</taxon>
        <taxon>Actinopterygii</taxon>
        <taxon>Neopterygii</taxon>
        <taxon>Teleostei</taxon>
        <taxon>Neoteleostei</taxon>
        <taxon>Acanthomorphata</taxon>
        <taxon>Carangaria</taxon>
        <taxon>Pleuronectiformes</taxon>
        <taxon>Pleuronectoidei</taxon>
        <taxon>Pleuronectidae</taxon>
        <taxon>Pleuronectes</taxon>
    </lineage>
</organism>
<evidence type="ECO:0000256" key="1">
    <source>
        <dbReference type="SAM" id="MobiDB-lite"/>
    </source>
</evidence>
<feature type="region of interest" description="Disordered" evidence="1">
    <location>
        <begin position="168"/>
        <end position="223"/>
    </location>
</feature>
<dbReference type="EMBL" id="CADEAL010003334">
    <property type="protein sequence ID" value="CAB1444232.1"/>
    <property type="molecule type" value="Genomic_DNA"/>
</dbReference>
<feature type="compositionally biased region" description="Basic and acidic residues" evidence="1">
    <location>
        <begin position="174"/>
        <end position="217"/>
    </location>
</feature>
<name>A0A9N7V7T3_PLEPL</name>
<protein>
    <submittedName>
        <fullName evidence="2">Uncharacterized protein</fullName>
    </submittedName>
</protein>
<evidence type="ECO:0000313" key="3">
    <source>
        <dbReference type="Proteomes" id="UP001153269"/>
    </source>
</evidence>
<reference evidence="2" key="1">
    <citation type="submission" date="2020-03" db="EMBL/GenBank/DDBJ databases">
        <authorList>
            <person name="Weist P."/>
        </authorList>
    </citation>
    <scope>NUCLEOTIDE SEQUENCE</scope>
</reference>
<accession>A0A9N7V7T3</accession>
<gene>
    <name evidence="2" type="ORF">PLEPLA_LOCUS31948</name>
</gene>
<dbReference type="Gene3D" id="3.40.50.2300">
    <property type="match status" value="1"/>
</dbReference>
<dbReference type="Proteomes" id="UP001153269">
    <property type="component" value="Unassembled WGS sequence"/>
</dbReference>
<dbReference type="AlphaFoldDB" id="A0A9N7V7T3"/>
<evidence type="ECO:0000313" key="2">
    <source>
        <dbReference type="EMBL" id="CAB1444232.1"/>
    </source>
</evidence>